<evidence type="ECO:0000256" key="1">
    <source>
        <dbReference type="SAM" id="SignalP"/>
    </source>
</evidence>
<sequence length="187" mass="20668" precursor="true">MKKVSYMILLLMLGLGASAQKLTTLIKEGTTFKYTFYLHGQTSPFHITLNSVSDSLLLGWNIRGLAGGNYIVSASGLNKGTGLSFAQPEPFKKVKLGADQTFCMISRSAFNELVTKHKFTYNNTIYELKADSAVLMIDNQPLAVLHVVAQNETTEFWILNNPDFPFICQSKANPLGIDMKLNAITQP</sequence>
<dbReference type="PATRIC" id="fig|188932.3.peg.2924"/>
<dbReference type="OrthoDB" id="1029582at2"/>
<organism evidence="2 3">
    <name type="scientific">Pedobacter cryoconitis</name>
    <dbReference type="NCBI Taxonomy" id="188932"/>
    <lineage>
        <taxon>Bacteria</taxon>
        <taxon>Pseudomonadati</taxon>
        <taxon>Bacteroidota</taxon>
        <taxon>Sphingobacteriia</taxon>
        <taxon>Sphingobacteriales</taxon>
        <taxon>Sphingobacteriaceae</taxon>
        <taxon>Pedobacter</taxon>
    </lineage>
</organism>
<dbReference type="RefSeq" id="WP_068402068.1">
    <property type="nucleotide sequence ID" value="NZ_CP014504.1"/>
</dbReference>
<gene>
    <name evidence="2" type="ORF">AY601_2806</name>
</gene>
<dbReference type="Proteomes" id="UP000071561">
    <property type="component" value="Chromosome"/>
</dbReference>
<evidence type="ECO:0000313" key="2">
    <source>
        <dbReference type="EMBL" id="AMP99688.1"/>
    </source>
</evidence>
<evidence type="ECO:0000313" key="3">
    <source>
        <dbReference type="Proteomes" id="UP000071561"/>
    </source>
</evidence>
<keyword evidence="3" id="KW-1185">Reference proteome</keyword>
<proteinExistence type="predicted"/>
<feature type="signal peptide" evidence="1">
    <location>
        <begin position="1"/>
        <end position="19"/>
    </location>
</feature>
<dbReference type="KEGG" id="pcm:AY601_2806"/>
<reference evidence="2 3" key="1">
    <citation type="submission" date="2016-03" db="EMBL/GenBank/DDBJ databases">
        <title>Complete genome sequence of Pedobacter cryoconitis PAMC 27485.</title>
        <authorList>
            <person name="Lee J."/>
            <person name="Kim O.-S."/>
        </authorList>
    </citation>
    <scope>NUCLEOTIDE SEQUENCE [LARGE SCALE GENOMIC DNA]</scope>
    <source>
        <strain evidence="2 3">PAMC 27485</strain>
    </source>
</reference>
<dbReference type="EMBL" id="CP014504">
    <property type="protein sequence ID" value="AMP99688.1"/>
    <property type="molecule type" value="Genomic_DNA"/>
</dbReference>
<accession>A0A127VFJ9</accession>
<name>A0A127VFJ9_9SPHI</name>
<dbReference type="AlphaFoldDB" id="A0A127VFJ9"/>
<keyword evidence="1" id="KW-0732">Signal</keyword>
<feature type="chain" id="PRO_5007280559" evidence="1">
    <location>
        <begin position="20"/>
        <end position="187"/>
    </location>
</feature>
<protein>
    <submittedName>
        <fullName evidence="2">Uncharacterized protein</fullName>
    </submittedName>
</protein>